<dbReference type="InterPro" id="IPR040079">
    <property type="entry name" value="Glutathione_S-Trfase"/>
</dbReference>
<dbReference type="Gene3D" id="1.20.1050.10">
    <property type="match status" value="1"/>
</dbReference>
<dbReference type="Pfam" id="PF13417">
    <property type="entry name" value="GST_N_3"/>
    <property type="match status" value="1"/>
</dbReference>
<dbReference type="PANTHER" id="PTHR44051">
    <property type="entry name" value="GLUTATHIONE S-TRANSFERASE-RELATED"/>
    <property type="match status" value="1"/>
</dbReference>
<dbReference type="PROSITE" id="PS50404">
    <property type="entry name" value="GST_NTER"/>
    <property type="match status" value="1"/>
</dbReference>
<feature type="domain" description="GST N-terminal" evidence="2">
    <location>
        <begin position="46"/>
        <end position="132"/>
    </location>
</feature>
<evidence type="ECO:0000313" key="5">
    <source>
        <dbReference type="Proteomes" id="UP000094565"/>
    </source>
</evidence>
<evidence type="ECO:0000259" key="2">
    <source>
        <dbReference type="PROSITE" id="PS50404"/>
    </source>
</evidence>
<comment type="similarity">
    <text evidence="1">Belongs to the GST superfamily.</text>
</comment>
<sequence>MLRCVRNTYLKETLSPSICLARKLPSKRMVHILLDQHNPEETALEAPYLKLYTFATPNGRKVSTLLELLHLDYHVHSLDITKGESKQDWFLKINPNGRIPTLTEADANGNQFSISESGAILLYLADKYDKDRKFSYAFGTKEYYEELEWLMFQMAGVGPMTGQANHFVRFTKEDVPYAKKRYLDEVRRLCSVLEERLERNPHKALFLVGDHLSLADIATYPWIHGLKFLDIDVNDYPKLAQWEEQISKIDEVQKGMSVP</sequence>
<dbReference type="SUPFAM" id="SSF47616">
    <property type="entry name" value="GST C-terminal domain-like"/>
    <property type="match status" value="1"/>
</dbReference>
<dbReference type="SFLD" id="SFLDG01151">
    <property type="entry name" value="Main.2:_Nu-like"/>
    <property type="match status" value="1"/>
</dbReference>
<dbReference type="InterPro" id="IPR036282">
    <property type="entry name" value="Glutathione-S-Trfase_C_sf"/>
</dbReference>
<dbReference type="OrthoDB" id="422574at2759"/>
<dbReference type="InterPro" id="IPR010987">
    <property type="entry name" value="Glutathione-S-Trfase_C-like"/>
</dbReference>
<protein>
    <submittedName>
        <fullName evidence="4">BA75_02684T0</fullName>
    </submittedName>
</protein>
<dbReference type="CDD" id="cd03048">
    <property type="entry name" value="GST_N_Ure2p_like"/>
    <property type="match status" value="1"/>
</dbReference>
<dbReference type="SFLD" id="SFLDG00358">
    <property type="entry name" value="Main_(cytGST)"/>
    <property type="match status" value="1"/>
</dbReference>
<evidence type="ECO:0000259" key="3">
    <source>
        <dbReference type="PROSITE" id="PS50405"/>
    </source>
</evidence>
<dbReference type="InterPro" id="IPR004045">
    <property type="entry name" value="Glutathione_S-Trfase_N"/>
</dbReference>
<dbReference type="PROSITE" id="PS50405">
    <property type="entry name" value="GST_CTER"/>
    <property type="match status" value="1"/>
</dbReference>
<dbReference type="Pfam" id="PF13410">
    <property type="entry name" value="GST_C_2"/>
    <property type="match status" value="1"/>
</dbReference>
<evidence type="ECO:0000313" key="4">
    <source>
        <dbReference type="EMBL" id="ANZ75773.1"/>
    </source>
</evidence>
<reference evidence="4 5" key="1">
    <citation type="submission" date="2016-02" db="EMBL/GenBank/DDBJ databases">
        <title>Comparative genomic and transcriptomic foundation for Pichia pastoris.</title>
        <authorList>
            <person name="Love K.R."/>
            <person name="Shah K.A."/>
            <person name="Whittaker C.A."/>
            <person name="Wu J."/>
            <person name="Bartlett M.C."/>
            <person name="Ma D."/>
            <person name="Leeson R.L."/>
            <person name="Priest M."/>
            <person name="Young S.K."/>
            <person name="Love J.C."/>
        </authorList>
    </citation>
    <scope>NUCLEOTIDE SEQUENCE [LARGE SCALE GENOMIC DNA]</scope>
    <source>
        <strain evidence="4 5">ATCC 28485</strain>
    </source>
</reference>
<dbReference type="SUPFAM" id="SSF52833">
    <property type="entry name" value="Thioredoxin-like"/>
    <property type="match status" value="1"/>
</dbReference>
<dbReference type="Gene3D" id="3.40.30.10">
    <property type="entry name" value="Glutaredoxin"/>
    <property type="match status" value="1"/>
</dbReference>
<dbReference type="InterPro" id="IPR036249">
    <property type="entry name" value="Thioredoxin-like_sf"/>
</dbReference>
<dbReference type="Proteomes" id="UP000094565">
    <property type="component" value="Chromosome 2"/>
</dbReference>
<organism evidence="4 5">
    <name type="scientific">Komagataella pastoris</name>
    <name type="common">Yeast</name>
    <name type="synonym">Pichia pastoris</name>
    <dbReference type="NCBI Taxonomy" id="4922"/>
    <lineage>
        <taxon>Eukaryota</taxon>
        <taxon>Fungi</taxon>
        <taxon>Dikarya</taxon>
        <taxon>Ascomycota</taxon>
        <taxon>Saccharomycotina</taxon>
        <taxon>Pichiomycetes</taxon>
        <taxon>Pichiales</taxon>
        <taxon>Pichiaceae</taxon>
        <taxon>Komagataella</taxon>
    </lineage>
</organism>
<dbReference type="PANTHER" id="PTHR44051:SF8">
    <property type="entry name" value="GLUTATHIONE S-TRANSFERASE GSTA"/>
    <property type="match status" value="1"/>
</dbReference>
<gene>
    <name evidence="4" type="ORF">ATY40_BA7502684</name>
</gene>
<dbReference type="AlphaFoldDB" id="A0A1B2JCJ3"/>
<dbReference type="EMBL" id="CP014585">
    <property type="protein sequence ID" value="ANZ75773.1"/>
    <property type="molecule type" value="Genomic_DNA"/>
</dbReference>
<name>A0A1B2JCJ3_PICPA</name>
<dbReference type="SFLD" id="SFLDS00019">
    <property type="entry name" value="Glutathione_Transferase_(cytos"/>
    <property type="match status" value="1"/>
</dbReference>
<feature type="domain" description="GST C-terminal" evidence="3">
    <location>
        <begin position="139"/>
        <end position="259"/>
    </location>
</feature>
<accession>A0A1B2JCJ3</accession>
<proteinExistence type="inferred from homology"/>
<keyword evidence="5" id="KW-1185">Reference proteome</keyword>
<evidence type="ECO:0000256" key="1">
    <source>
        <dbReference type="ARBA" id="ARBA00007409"/>
    </source>
</evidence>